<dbReference type="Gene3D" id="3.40.190.80">
    <property type="match status" value="1"/>
</dbReference>
<dbReference type="InterPro" id="IPR051090">
    <property type="entry name" value="Inositol_monoP_superfamily"/>
</dbReference>
<keyword evidence="5 6" id="KW-0460">Magnesium</keyword>
<comment type="caution">
    <text evidence="7">The sequence shown here is derived from an EMBL/GenBank/DDBJ whole genome shotgun (WGS) entry which is preliminary data.</text>
</comment>
<comment type="cofactor">
    <cofactor evidence="1 6">
        <name>Mg(2+)</name>
        <dbReference type="ChEBI" id="CHEBI:18420"/>
    </cofactor>
</comment>
<feature type="binding site" evidence="6">
    <location>
        <position position="115"/>
    </location>
    <ligand>
        <name>Mg(2+)</name>
        <dbReference type="ChEBI" id="CHEBI:18420"/>
        <label>1</label>
        <note>catalytic</note>
    </ligand>
</feature>
<dbReference type="InterPro" id="IPR000760">
    <property type="entry name" value="Inositol_monophosphatase-like"/>
</dbReference>
<organism evidence="7 8">
    <name type="scientific">Coccomyxa subellipsoidea (strain C-169)</name>
    <name type="common">Green microalga</name>
    <dbReference type="NCBI Taxonomy" id="574566"/>
    <lineage>
        <taxon>Eukaryota</taxon>
        <taxon>Viridiplantae</taxon>
        <taxon>Chlorophyta</taxon>
        <taxon>core chlorophytes</taxon>
        <taxon>Trebouxiophyceae</taxon>
        <taxon>Trebouxiophyceae incertae sedis</taxon>
        <taxon>Coccomyxaceae</taxon>
        <taxon>Coccomyxa</taxon>
        <taxon>Coccomyxa subellipsoidea</taxon>
    </lineage>
</organism>
<dbReference type="GO" id="GO:0016791">
    <property type="term" value="F:phosphatase activity"/>
    <property type="evidence" value="ECO:0007669"/>
    <property type="project" value="UniProtKB-ARBA"/>
</dbReference>
<dbReference type="PANTHER" id="PTHR43200:SF6">
    <property type="entry name" value="3'(2'),5'-BISPHOSPHATE NUCLEOTIDASE"/>
    <property type="match status" value="1"/>
</dbReference>
<dbReference type="FunFam" id="3.40.190.80:FF:000013">
    <property type="entry name" value="Inositol monophosphatase"/>
    <property type="match status" value="1"/>
</dbReference>
<evidence type="ECO:0000256" key="4">
    <source>
        <dbReference type="ARBA" id="ARBA00022801"/>
    </source>
</evidence>
<feature type="binding site" evidence="6">
    <location>
        <position position="260"/>
    </location>
    <ligand>
        <name>Mg(2+)</name>
        <dbReference type="ChEBI" id="CHEBI:18420"/>
        <label>1</label>
        <note>catalytic</note>
    </ligand>
</feature>
<gene>
    <name evidence="7" type="ORF">COCSUDRAFT_17466</name>
</gene>
<dbReference type="AlphaFoldDB" id="I0YSU4"/>
<dbReference type="Proteomes" id="UP000007264">
    <property type="component" value="Unassembled WGS sequence"/>
</dbReference>
<comment type="similarity">
    <text evidence="2">Belongs to the inositol monophosphatase superfamily.</text>
</comment>
<dbReference type="CDD" id="cd01641">
    <property type="entry name" value="Bacterial_IMPase_like_1"/>
    <property type="match status" value="1"/>
</dbReference>
<evidence type="ECO:0000256" key="3">
    <source>
        <dbReference type="ARBA" id="ARBA00022723"/>
    </source>
</evidence>
<dbReference type="GeneID" id="17039447"/>
<dbReference type="PRINTS" id="PR00377">
    <property type="entry name" value="IMPHPHTASES"/>
</dbReference>
<dbReference type="KEGG" id="csl:COCSUDRAFT_17466"/>
<evidence type="ECO:0000256" key="6">
    <source>
        <dbReference type="PIRSR" id="PIRSR600760-2"/>
    </source>
</evidence>
<evidence type="ECO:0000313" key="8">
    <source>
        <dbReference type="Proteomes" id="UP000007264"/>
    </source>
</evidence>
<evidence type="ECO:0000313" key="7">
    <source>
        <dbReference type="EMBL" id="EIE21463.1"/>
    </source>
</evidence>
<evidence type="ECO:0000256" key="5">
    <source>
        <dbReference type="ARBA" id="ARBA00022842"/>
    </source>
</evidence>
<keyword evidence="3 6" id="KW-0479">Metal-binding</keyword>
<name>I0YSU4_COCSC</name>
<evidence type="ECO:0000256" key="2">
    <source>
        <dbReference type="ARBA" id="ARBA00009759"/>
    </source>
</evidence>
<sequence length="339" mass="36536">MQAARSPVAAAAEARHAPQQPLEVPAELIDLAHRLADAAAEVTTKYFRRGLLRHISISKSDASPVTEADRQAEEAMRALLTQNVPTHAIFGEEGGMQAGEPEEDGSDSGFLWVLDPIDGTKSFITGEHTSPLHLQISNLNSILQIKKPVFGTLIALLKEGVPILGVLDQPITKERWVGASGQQTTLNAGQPLQTRSCRDISGAYLYATTPHMFSGENEAAFNRVRDNVRIPLYGCDCYAYGLLAAGFCDLVVEADMKPYDFLALVPIVEGAGGVMTDWRGQHLRWAVTPSHGYAVDASLPGEVIAAGDAQVHRQALELLDWTEPDIADEGGVDVAYQTA</sequence>
<dbReference type="PROSITE" id="PS00629">
    <property type="entry name" value="IMP_1"/>
    <property type="match status" value="1"/>
</dbReference>
<proteinExistence type="inferred from homology"/>
<dbReference type="EMBL" id="AGSI01000012">
    <property type="protein sequence ID" value="EIE21463.1"/>
    <property type="molecule type" value="Genomic_DNA"/>
</dbReference>
<dbReference type="OrthoDB" id="10254945at2759"/>
<evidence type="ECO:0000256" key="1">
    <source>
        <dbReference type="ARBA" id="ARBA00001946"/>
    </source>
</evidence>
<keyword evidence="8" id="KW-1185">Reference proteome</keyword>
<dbReference type="GO" id="GO:0046872">
    <property type="term" value="F:metal ion binding"/>
    <property type="evidence" value="ECO:0007669"/>
    <property type="project" value="UniProtKB-KW"/>
</dbReference>
<reference evidence="7 8" key="1">
    <citation type="journal article" date="2012" name="Genome Biol.">
        <title>The genome of the polar eukaryotic microalga coccomyxa subellipsoidea reveals traits of cold adaptation.</title>
        <authorList>
            <person name="Blanc G."/>
            <person name="Agarkova I."/>
            <person name="Grimwood J."/>
            <person name="Kuo A."/>
            <person name="Brueggeman A."/>
            <person name="Dunigan D."/>
            <person name="Gurnon J."/>
            <person name="Ladunga I."/>
            <person name="Lindquist E."/>
            <person name="Lucas S."/>
            <person name="Pangilinan J."/>
            <person name="Proschold T."/>
            <person name="Salamov A."/>
            <person name="Schmutz J."/>
            <person name="Weeks D."/>
            <person name="Yamada T."/>
            <person name="Claverie J.M."/>
            <person name="Grigoriev I."/>
            <person name="Van Etten J."/>
            <person name="Lomsadze A."/>
            <person name="Borodovsky M."/>
        </authorList>
    </citation>
    <scope>NUCLEOTIDE SEQUENCE [LARGE SCALE GENOMIC DNA]</scope>
    <source>
        <strain evidence="7 8">C-169</strain>
    </source>
</reference>
<keyword evidence="4" id="KW-0378">Hydrolase</keyword>
<dbReference type="RefSeq" id="XP_005646007.1">
    <property type="nucleotide sequence ID" value="XM_005645950.1"/>
</dbReference>
<protein>
    <submittedName>
        <fullName evidence="7">Histidinol-phosphate p</fullName>
    </submittedName>
</protein>
<feature type="binding site" evidence="6">
    <location>
        <position position="92"/>
    </location>
    <ligand>
        <name>Mg(2+)</name>
        <dbReference type="ChEBI" id="CHEBI:18420"/>
        <label>1</label>
        <note>catalytic</note>
    </ligand>
</feature>
<dbReference type="PANTHER" id="PTHR43200">
    <property type="entry name" value="PHOSPHATASE"/>
    <property type="match status" value="1"/>
</dbReference>
<dbReference type="SUPFAM" id="SSF56655">
    <property type="entry name" value="Carbohydrate phosphatase"/>
    <property type="match status" value="1"/>
</dbReference>
<feature type="binding site" evidence="6">
    <location>
        <position position="118"/>
    </location>
    <ligand>
        <name>Mg(2+)</name>
        <dbReference type="ChEBI" id="CHEBI:18420"/>
        <label>1</label>
        <note>catalytic</note>
    </ligand>
</feature>
<dbReference type="Pfam" id="PF00459">
    <property type="entry name" value="Inositol_P"/>
    <property type="match status" value="1"/>
</dbReference>
<feature type="binding site" evidence="6">
    <location>
        <position position="117"/>
    </location>
    <ligand>
        <name>Mg(2+)</name>
        <dbReference type="ChEBI" id="CHEBI:18420"/>
        <label>1</label>
        <note>catalytic</note>
    </ligand>
</feature>
<dbReference type="GO" id="GO:0000105">
    <property type="term" value="P:L-histidine biosynthetic process"/>
    <property type="evidence" value="ECO:0007669"/>
    <property type="project" value="TreeGrafter"/>
</dbReference>
<dbReference type="STRING" id="574566.I0YSU4"/>
<dbReference type="InterPro" id="IPR020583">
    <property type="entry name" value="Inositol_monoP_metal-BS"/>
</dbReference>
<dbReference type="Gene3D" id="3.30.540.10">
    <property type="entry name" value="Fructose-1,6-Bisphosphatase, subunit A, domain 1"/>
    <property type="match status" value="1"/>
</dbReference>
<dbReference type="eggNOG" id="KOG2951">
    <property type="taxonomic scope" value="Eukaryota"/>
</dbReference>
<accession>I0YSU4</accession>